<dbReference type="PROSITE" id="PS52029">
    <property type="entry name" value="LD_TPASE"/>
    <property type="match status" value="1"/>
</dbReference>
<feature type="signal peptide" evidence="8">
    <location>
        <begin position="1"/>
        <end position="36"/>
    </location>
</feature>
<keyword evidence="6 7" id="KW-0961">Cell wall biogenesis/degradation</keyword>
<dbReference type="Proteomes" id="UP000318681">
    <property type="component" value="Unassembled WGS sequence"/>
</dbReference>
<keyword evidence="3" id="KW-0808">Transferase</keyword>
<dbReference type="InterPro" id="IPR050979">
    <property type="entry name" value="LD-transpeptidase"/>
</dbReference>
<dbReference type="Gene3D" id="2.40.440.10">
    <property type="entry name" value="L,D-transpeptidase catalytic domain-like"/>
    <property type="match status" value="1"/>
</dbReference>
<gene>
    <name evidence="10" type="ORF">FOY91_11215</name>
</gene>
<dbReference type="Pfam" id="PF03734">
    <property type="entry name" value="YkuD"/>
    <property type="match status" value="1"/>
</dbReference>
<reference evidence="10 11" key="1">
    <citation type="submission" date="2019-07" db="EMBL/GenBank/DDBJ databases">
        <title>Sphingomonas solaris sp. nov., isolated from a solar panel from Boston, Massachusetts.</title>
        <authorList>
            <person name="Tanner K."/>
            <person name="Pascual J."/>
            <person name="Mancuso C."/>
            <person name="Pereto J."/>
            <person name="Khalil A."/>
            <person name="Vilanova C."/>
        </authorList>
    </citation>
    <scope>NUCLEOTIDE SEQUENCE [LARGE SCALE GENOMIC DNA]</scope>
    <source>
        <strain evidence="10 11">R4DWN</strain>
    </source>
</reference>
<proteinExistence type="inferred from homology"/>
<feature type="domain" description="L,D-TPase catalytic" evidence="9">
    <location>
        <begin position="100"/>
        <end position="208"/>
    </location>
</feature>
<sequence length="221" mass="22574">MTGGFGGAALRMTGRLLVGGAVLAGATHMLAPVAQAPVVAAAPAPRTAPASVPATPPRPMAAVATAVDAPFVVKRIMTLDGPLRHGGYAWDETGVPQGPLVVTVDIAAEVISVFRDGYEIGTAAIVYGAGNKPTPLGTFAISQKDANHVSSLYDAPMPYMMRLTSDGVAIHGSLVEWNAATHGCIGVPTPFAKLLFGQAKLGDRVIITNGKRLALGQAITT</sequence>
<keyword evidence="11" id="KW-1185">Reference proteome</keyword>
<evidence type="ECO:0000256" key="8">
    <source>
        <dbReference type="SAM" id="SignalP"/>
    </source>
</evidence>
<evidence type="ECO:0000256" key="1">
    <source>
        <dbReference type="ARBA" id="ARBA00004752"/>
    </source>
</evidence>
<dbReference type="OrthoDB" id="463216at2"/>
<evidence type="ECO:0000256" key="2">
    <source>
        <dbReference type="ARBA" id="ARBA00005992"/>
    </source>
</evidence>
<evidence type="ECO:0000259" key="9">
    <source>
        <dbReference type="PROSITE" id="PS52029"/>
    </source>
</evidence>
<dbReference type="UniPathway" id="UPA00219"/>
<feature type="active site" description="Proton donor/acceptor" evidence="7">
    <location>
        <position position="171"/>
    </location>
</feature>
<dbReference type="AlphaFoldDB" id="A0A558R3D6"/>
<dbReference type="GO" id="GO:0018104">
    <property type="term" value="P:peptidoglycan-protein cross-linking"/>
    <property type="evidence" value="ECO:0007669"/>
    <property type="project" value="TreeGrafter"/>
</dbReference>
<dbReference type="GO" id="GO:0016740">
    <property type="term" value="F:transferase activity"/>
    <property type="evidence" value="ECO:0007669"/>
    <property type="project" value="UniProtKB-KW"/>
</dbReference>
<evidence type="ECO:0000313" key="11">
    <source>
        <dbReference type="Proteomes" id="UP000318681"/>
    </source>
</evidence>
<comment type="pathway">
    <text evidence="1 7">Cell wall biogenesis; peptidoglycan biosynthesis.</text>
</comment>
<dbReference type="GO" id="GO:0008360">
    <property type="term" value="P:regulation of cell shape"/>
    <property type="evidence" value="ECO:0007669"/>
    <property type="project" value="UniProtKB-UniRule"/>
</dbReference>
<comment type="caution">
    <text evidence="10">The sequence shown here is derived from an EMBL/GenBank/DDBJ whole genome shotgun (WGS) entry which is preliminary data.</text>
</comment>
<dbReference type="EMBL" id="VNIM01000041">
    <property type="protein sequence ID" value="TVV73838.1"/>
    <property type="molecule type" value="Genomic_DNA"/>
</dbReference>
<evidence type="ECO:0000313" key="10">
    <source>
        <dbReference type="EMBL" id="TVV73838.1"/>
    </source>
</evidence>
<dbReference type="CDD" id="cd16913">
    <property type="entry name" value="YkuD_like"/>
    <property type="match status" value="1"/>
</dbReference>
<dbReference type="PANTHER" id="PTHR30582">
    <property type="entry name" value="L,D-TRANSPEPTIDASE"/>
    <property type="match status" value="1"/>
</dbReference>
<keyword evidence="5 7" id="KW-0573">Peptidoglycan synthesis</keyword>
<evidence type="ECO:0000256" key="7">
    <source>
        <dbReference type="PROSITE-ProRule" id="PRU01373"/>
    </source>
</evidence>
<evidence type="ECO:0000256" key="5">
    <source>
        <dbReference type="ARBA" id="ARBA00022984"/>
    </source>
</evidence>
<dbReference type="InterPro" id="IPR005490">
    <property type="entry name" value="LD_TPept_cat_dom"/>
</dbReference>
<evidence type="ECO:0000256" key="3">
    <source>
        <dbReference type="ARBA" id="ARBA00022679"/>
    </source>
</evidence>
<evidence type="ECO:0000256" key="4">
    <source>
        <dbReference type="ARBA" id="ARBA00022960"/>
    </source>
</evidence>
<accession>A0A558R3D6</accession>
<name>A0A558R3D6_9SPHN</name>
<comment type="similarity">
    <text evidence="2">Belongs to the YkuD family.</text>
</comment>
<keyword evidence="8" id="KW-0732">Signal</keyword>
<keyword evidence="4 7" id="KW-0133">Cell shape</keyword>
<protein>
    <submittedName>
        <fullName evidence="10">L,D-transpeptidase family protein</fullName>
    </submittedName>
</protein>
<dbReference type="InterPro" id="IPR038063">
    <property type="entry name" value="Transpep_catalytic_dom"/>
</dbReference>
<dbReference type="GO" id="GO:0071972">
    <property type="term" value="F:peptidoglycan L,D-transpeptidase activity"/>
    <property type="evidence" value="ECO:0007669"/>
    <property type="project" value="TreeGrafter"/>
</dbReference>
<organism evidence="10 11">
    <name type="scientific">Alterirhizorhabdus solaris</name>
    <dbReference type="NCBI Taxonomy" id="2529389"/>
    <lineage>
        <taxon>Bacteria</taxon>
        <taxon>Pseudomonadati</taxon>
        <taxon>Pseudomonadota</taxon>
        <taxon>Alphaproteobacteria</taxon>
        <taxon>Sphingomonadales</taxon>
        <taxon>Rhizorhabdaceae</taxon>
        <taxon>Alterirhizorhabdus</taxon>
    </lineage>
</organism>
<dbReference type="GO" id="GO:0071555">
    <property type="term" value="P:cell wall organization"/>
    <property type="evidence" value="ECO:0007669"/>
    <property type="project" value="UniProtKB-UniRule"/>
</dbReference>
<dbReference type="SUPFAM" id="SSF141523">
    <property type="entry name" value="L,D-transpeptidase catalytic domain-like"/>
    <property type="match status" value="1"/>
</dbReference>
<dbReference type="PANTHER" id="PTHR30582:SF2">
    <property type="entry name" value="L,D-TRANSPEPTIDASE YCIB-RELATED"/>
    <property type="match status" value="1"/>
</dbReference>
<feature type="active site" description="Nucleophile" evidence="7">
    <location>
        <position position="184"/>
    </location>
</feature>
<evidence type="ECO:0000256" key="6">
    <source>
        <dbReference type="ARBA" id="ARBA00023316"/>
    </source>
</evidence>
<feature type="chain" id="PRO_5021904651" evidence="8">
    <location>
        <begin position="37"/>
        <end position="221"/>
    </location>
</feature>
<dbReference type="RefSeq" id="WP_145151596.1">
    <property type="nucleotide sequence ID" value="NZ_VNIM01000041.1"/>
</dbReference>
<dbReference type="GO" id="GO:0005576">
    <property type="term" value="C:extracellular region"/>
    <property type="evidence" value="ECO:0007669"/>
    <property type="project" value="TreeGrafter"/>
</dbReference>